<evidence type="ECO:0000256" key="2">
    <source>
        <dbReference type="ARBA" id="ARBA00022741"/>
    </source>
</evidence>
<dbReference type="Proteomes" id="UP000516437">
    <property type="component" value="Chromosome 6"/>
</dbReference>
<evidence type="ECO:0000313" key="8">
    <source>
        <dbReference type="Proteomes" id="UP000516437"/>
    </source>
</evidence>
<dbReference type="InterPro" id="IPR015415">
    <property type="entry name" value="Spast_Vps4_C"/>
</dbReference>
<proteinExistence type="inferred from homology"/>
<accession>A0A6A1VGP4</accession>
<dbReference type="InterPro" id="IPR056224">
    <property type="entry name" value="FIGL1_N"/>
</dbReference>
<name>A0A6A1VGP4_9ROSI</name>
<dbReference type="FunFam" id="3.40.50.300:FF:000093">
    <property type="entry name" value="Fidgetin-like 1"/>
    <property type="match status" value="1"/>
</dbReference>
<dbReference type="EMBL" id="RXIC02000024">
    <property type="protein sequence ID" value="KAB1211755.1"/>
    <property type="molecule type" value="Genomic_DNA"/>
</dbReference>
<dbReference type="InterPro" id="IPR027417">
    <property type="entry name" value="P-loop_NTPase"/>
</dbReference>
<feature type="compositionally biased region" description="Polar residues" evidence="5">
    <location>
        <begin position="172"/>
        <end position="183"/>
    </location>
</feature>
<comment type="caution">
    <text evidence="7">The sequence shown here is derived from an EMBL/GenBank/DDBJ whole genome shotgun (WGS) entry which is preliminary data.</text>
</comment>
<feature type="region of interest" description="Disordered" evidence="5">
    <location>
        <begin position="229"/>
        <end position="249"/>
    </location>
</feature>
<dbReference type="AlphaFoldDB" id="A0A6A1VGP4"/>
<organism evidence="7 8">
    <name type="scientific">Morella rubra</name>
    <name type="common">Chinese bayberry</name>
    <dbReference type="NCBI Taxonomy" id="262757"/>
    <lineage>
        <taxon>Eukaryota</taxon>
        <taxon>Viridiplantae</taxon>
        <taxon>Streptophyta</taxon>
        <taxon>Embryophyta</taxon>
        <taxon>Tracheophyta</taxon>
        <taxon>Spermatophyta</taxon>
        <taxon>Magnoliopsida</taxon>
        <taxon>eudicotyledons</taxon>
        <taxon>Gunneridae</taxon>
        <taxon>Pentapetalae</taxon>
        <taxon>rosids</taxon>
        <taxon>fabids</taxon>
        <taxon>Fagales</taxon>
        <taxon>Myricaceae</taxon>
        <taxon>Morella</taxon>
    </lineage>
</organism>
<dbReference type="OrthoDB" id="10251136at2759"/>
<dbReference type="InterPro" id="IPR050304">
    <property type="entry name" value="MT-severing_AAA_ATPase"/>
</dbReference>
<feature type="compositionally biased region" description="Basic and acidic residues" evidence="5">
    <location>
        <begin position="26"/>
        <end position="39"/>
    </location>
</feature>
<feature type="domain" description="AAA+ ATPase" evidence="6">
    <location>
        <begin position="411"/>
        <end position="547"/>
    </location>
</feature>
<keyword evidence="3 4" id="KW-0067">ATP-binding</keyword>
<dbReference type="Gene3D" id="1.10.8.60">
    <property type="match status" value="1"/>
</dbReference>
<dbReference type="GO" id="GO:0016887">
    <property type="term" value="F:ATP hydrolysis activity"/>
    <property type="evidence" value="ECO:0007669"/>
    <property type="project" value="InterPro"/>
</dbReference>
<dbReference type="PANTHER" id="PTHR23074:SF17">
    <property type="entry name" value="FIDGETIN-LIKE PROTEIN 1"/>
    <property type="match status" value="1"/>
</dbReference>
<evidence type="ECO:0000259" key="6">
    <source>
        <dbReference type="SMART" id="SM00382"/>
    </source>
</evidence>
<gene>
    <name evidence="7" type="ORF">CJ030_MR6G025636</name>
</gene>
<dbReference type="Gene3D" id="3.40.50.300">
    <property type="entry name" value="P-loop containing nucleotide triphosphate hydrolases"/>
    <property type="match status" value="2"/>
</dbReference>
<dbReference type="PROSITE" id="PS00674">
    <property type="entry name" value="AAA"/>
    <property type="match status" value="1"/>
</dbReference>
<feature type="compositionally biased region" description="Basic and acidic residues" evidence="5">
    <location>
        <begin position="162"/>
        <end position="171"/>
    </location>
</feature>
<keyword evidence="2 4" id="KW-0547">Nucleotide-binding</keyword>
<dbReference type="SMART" id="SM00382">
    <property type="entry name" value="AAA"/>
    <property type="match status" value="1"/>
</dbReference>
<dbReference type="Pfam" id="PF24347">
    <property type="entry name" value="FIGL1_N"/>
    <property type="match status" value="1"/>
</dbReference>
<dbReference type="GO" id="GO:0005524">
    <property type="term" value="F:ATP binding"/>
    <property type="evidence" value="ECO:0007669"/>
    <property type="project" value="UniProtKB-KW"/>
</dbReference>
<feature type="region of interest" description="Disordered" evidence="5">
    <location>
        <begin position="158"/>
        <end position="183"/>
    </location>
</feature>
<evidence type="ECO:0000256" key="1">
    <source>
        <dbReference type="ARBA" id="ARBA00006914"/>
    </source>
</evidence>
<dbReference type="Pfam" id="PF09336">
    <property type="entry name" value="Vps4_C"/>
    <property type="match status" value="1"/>
</dbReference>
<protein>
    <submittedName>
        <fullName evidence="7">Fidgetin-like protein 1</fullName>
    </submittedName>
</protein>
<feature type="region of interest" description="Disordered" evidence="5">
    <location>
        <begin position="1"/>
        <end position="39"/>
    </location>
</feature>
<evidence type="ECO:0000256" key="5">
    <source>
        <dbReference type="SAM" id="MobiDB-lite"/>
    </source>
</evidence>
<keyword evidence="8" id="KW-1185">Reference proteome</keyword>
<sequence>MAGNEEPKQVSASIPLPSPSPSPSRAKMEEQTQRQPEETCWRKQVDQNLKRLHSLLFGADLALERCDPLAARIFGLRLLGFLDSQCRSDLDEAFIYPIRREAAAKVDAARRSLVPKSDRRAFEQAKEAPGSIFGMGVEIDIEKIKQSKYLNALLQQSKGKGGHVERQDKLNSKASKVTTQAKSASNILRPHNNHAKGLGVSSFPKAEEEERVYGSTGGAKRTYMDISSPRIDKTKSPSINEEASPDASDNGFVTARAKLEIDARHRLGLAGSPSASVSPQSDKNCANRVCAMKSYGFSRRGVRGGFVPPIKSSGGPVGNVASRIAGKCNDSLEDSTKKCLEMLCGPDGELPEKLRNLEPRLIEHVSNEIMDKDPNVRWDDIAGLEHAKKCVTEMVIWPLLRPDIFKGCRSPGRGLLLFGPPGTGKTMIGKAIAGEAKATFFYISASSLTSKWIGEGEKLVRALFGVASCRQPAVIFVDEIDSLLSQRKSEGEHESSRRLKTQFLIEMEGFDSGSEQILLIGATNRPQELDEAARRRLTKRLYIPLPSSGYSGSDMKNLVKDASMGPLREALRQGIEITKLTKEDMRPVILQDFENALQEVRPSVSFNELSTYEEWNKQFGSLSRLE</sequence>
<dbReference type="InterPro" id="IPR003959">
    <property type="entry name" value="ATPase_AAA_core"/>
</dbReference>
<dbReference type="PANTHER" id="PTHR23074">
    <property type="entry name" value="AAA DOMAIN-CONTAINING"/>
    <property type="match status" value="1"/>
</dbReference>
<evidence type="ECO:0000313" key="7">
    <source>
        <dbReference type="EMBL" id="KAB1211755.1"/>
    </source>
</evidence>
<comment type="similarity">
    <text evidence="1 4">Belongs to the AAA ATPase family.</text>
</comment>
<dbReference type="Pfam" id="PF00004">
    <property type="entry name" value="AAA"/>
    <property type="match status" value="1"/>
</dbReference>
<dbReference type="InterPro" id="IPR003593">
    <property type="entry name" value="AAA+_ATPase"/>
</dbReference>
<dbReference type="SUPFAM" id="SSF52540">
    <property type="entry name" value="P-loop containing nucleoside triphosphate hydrolases"/>
    <property type="match status" value="1"/>
</dbReference>
<dbReference type="InterPro" id="IPR003960">
    <property type="entry name" value="ATPase_AAA_CS"/>
</dbReference>
<reference evidence="7 8" key="1">
    <citation type="journal article" date="2019" name="Plant Biotechnol. J.">
        <title>The red bayberry genome and genetic basis of sex determination.</title>
        <authorList>
            <person name="Jia H.M."/>
            <person name="Jia H.J."/>
            <person name="Cai Q.L."/>
            <person name="Wang Y."/>
            <person name="Zhao H.B."/>
            <person name="Yang W.F."/>
            <person name="Wang G.Y."/>
            <person name="Li Y.H."/>
            <person name="Zhan D.L."/>
            <person name="Shen Y.T."/>
            <person name="Niu Q.F."/>
            <person name="Chang L."/>
            <person name="Qiu J."/>
            <person name="Zhao L."/>
            <person name="Xie H.B."/>
            <person name="Fu W.Y."/>
            <person name="Jin J."/>
            <person name="Li X.W."/>
            <person name="Jiao Y."/>
            <person name="Zhou C.C."/>
            <person name="Tu T."/>
            <person name="Chai C.Y."/>
            <person name="Gao J.L."/>
            <person name="Fan L.J."/>
            <person name="van de Weg E."/>
            <person name="Wang J.Y."/>
            <person name="Gao Z.S."/>
        </authorList>
    </citation>
    <scope>NUCLEOTIDE SEQUENCE [LARGE SCALE GENOMIC DNA]</scope>
    <source>
        <tissue evidence="7">Leaves</tissue>
    </source>
</reference>
<evidence type="ECO:0000256" key="4">
    <source>
        <dbReference type="RuleBase" id="RU003651"/>
    </source>
</evidence>
<evidence type="ECO:0000256" key="3">
    <source>
        <dbReference type="ARBA" id="ARBA00022840"/>
    </source>
</evidence>